<dbReference type="PANTHER" id="PTHR30537:SF17">
    <property type="entry name" value="LYSR-FAMILY REGULATORY PROTEIN"/>
    <property type="match status" value="1"/>
</dbReference>
<proteinExistence type="inferred from homology"/>
<evidence type="ECO:0000256" key="1">
    <source>
        <dbReference type="ARBA" id="ARBA00009437"/>
    </source>
</evidence>
<dbReference type="InterPro" id="IPR036390">
    <property type="entry name" value="WH_DNA-bd_sf"/>
</dbReference>
<dbReference type="SUPFAM" id="SSF53850">
    <property type="entry name" value="Periplasmic binding protein-like II"/>
    <property type="match status" value="1"/>
</dbReference>
<keyword evidence="3" id="KW-0238">DNA-binding</keyword>
<dbReference type="InterPro" id="IPR000847">
    <property type="entry name" value="LysR_HTH_N"/>
</dbReference>
<feature type="domain" description="HTH lysR-type" evidence="5">
    <location>
        <begin position="1"/>
        <end position="53"/>
    </location>
</feature>
<organism evidence="6 7">
    <name type="scientific">Nannocystis bainbridge</name>
    <dbReference type="NCBI Taxonomy" id="2995303"/>
    <lineage>
        <taxon>Bacteria</taxon>
        <taxon>Pseudomonadati</taxon>
        <taxon>Myxococcota</taxon>
        <taxon>Polyangia</taxon>
        <taxon>Nannocystales</taxon>
        <taxon>Nannocystaceae</taxon>
        <taxon>Nannocystis</taxon>
    </lineage>
</organism>
<keyword evidence="4" id="KW-0804">Transcription</keyword>
<dbReference type="RefSeq" id="WP_272087253.1">
    <property type="nucleotide sequence ID" value="NZ_JAQNDL010000001.1"/>
</dbReference>
<keyword evidence="2" id="KW-0805">Transcription regulation</keyword>
<dbReference type="InterPro" id="IPR005119">
    <property type="entry name" value="LysR_subst-bd"/>
</dbReference>
<name>A0ABT5DWT3_9BACT</name>
<evidence type="ECO:0000256" key="2">
    <source>
        <dbReference type="ARBA" id="ARBA00023015"/>
    </source>
</evidence>
<dbReference type="InterPro" id="IPR058163">
    <property type="entry name" value="LysR-type_TF_proteobact-type"/>
</dbReference>
<dbReference type="Proteomes" id="UP001221686">
    <property type="component" value="Unassembled WGS sequence"/>
</dbReference>
<gene>
    <name evidence="6" type="ORF">POL25_14365</name>
</gene>
<evidence type="ECO:0000313" key="6">
    <source>
        <dbReference type="EMBL" id="MDC0718087.1"/>
    </source>
</evidence>
<dbReference type="Gene3D" id="3.40.190.290">
    <property type="match status" value="1"/>
</dbReference>
<dbReference type="InterPro" id="IPR036388">
    <property type="entry name" value="WH-like_DNA-bd_sf"/>
</dbReference>
<dbReference type="EMBL" id="JAQNDL010000001">
    <property type="protein sequence ID" value="MDC0718087.1"/>
    <property type="molecule type" value="Genomic_DNA"/>
</dbReference>
<evidence type="ECO:0000259" key="5">
    <source>
        <dbReference type="PROSITE" id="PS50931"/>
    </source>
</evidence>
<comment type="caution">
    <text evidence="6">The sequence shown here is derived from an EMBL/GenBank/DDBJ whole genome shotgun (WGS) entry which is preliminary data.</text>
</comment>
<dbReference type="SUPFAM" id="SSF46785">
    <property type="entry name" value="Winged helix' DNA-binding domain"/>
    <property type="match status" value="1"/>
</dbReference>
<dbReference type="Pfam" id="PF03466">
    <property type="entry name" value="LysR_substrate"/>
    <property type="match status" value="1"/>
</dbReference>
<evidence type="ECO:0000313" key="7">
    <source>
        <dbReference type="Proteomes" id="UP001221686"/>
    </source>
</evidence>
<comment type="similarity">
    <text evidence="1">Belongs to the LysR transcriptional regulatory family.</text>
</comment>
<protein>
    <submittedName>
        <fullName evidence="6">LysR family transcriptional regulator</fullName>
    </submittedName>
</protein>
<dbReference type="Gene3D" id="1.10.10.10">
    <property type="entry name" value="Winged helix-like DNA-binding domain superfamily/Winged helix DNA-binding domain"/>
    <property type="match status" value="1"/>
</dbReference>
<dbReference type="Pfam" id="PF00126">
    <property type="entry name" value="HTH_1"/>
    <property type="match status" value="1"/>
</dbReference>
<evidence type="ECO:0000256" key="3">
    <source>
        <dbReference type="ARBA" id="ARBA00023125"/>
    </source>
</evidence>
<dbReference type="CDD" id="cd08472">
    <property type="entry name" value="PBP2_CrgA_like_3"/>
    <property type="match status" value="1"/>
</dbReference>
<evidence type="ECO:0000256" key="4">
    <source>
        <dbReference type="ARBA" id="ARBA00023163"/>
    </source>
</evidence>
<accession>A0ABT5DWT3</accession>
<sequence>MRVFARVVEAGSFTRAAASLQMPKATVTKLVQGLEARLRVQLLERTTRRVTVTADGASYYEHTGRLLGELSDIEATLSHAQKSPRGRLRVDLATATACMLIIPALPRFQALHPDIELDLEISDRLSGPIGENVDCVIRGAAYDLAHVSRRLGAVRWVTCATPGYLERHGAPQHPRDLEDSEQNLVAYVPPATARPMVLHFERDGETLAIKGRCRLSINDSQAHLVAALAGLGVVQVLECMARPHLERGELVPVLTDWQRPPHPIYIMYPQNRHLSAKLQVFVDWVADLFAPHS</sequence>
<dbReference type="PANTHER" id="PTHR30537">
    <property type="entry name" value="HTH-TYPE TRANSCRIPTIONAL REGULATOR"/>
    <property type="match status" value="1"/>
</dbReference>
<keyword evidence="7" id="KW-1185">Reference proteome</keyword>
<reference evidence="6 7" key="1">
    <citation type="submission" date="2022-11" db="EMBL/GenBank/DDBJ databases">
        <title>Minimal conservation of predation-associated metabolite biosynthetic gene clusters underscores biosynthetic potential of Myxococcota including descriptions for ten novel species: Archangium lansinium sp. nov., Myxococcus landrumus sp. nov., Nannocystis bai.</title>
        <authorList>
            <person name="Ahearne A."/>
            <person name="Stevens C."/>
            <person name="Dowd S."/>
        </authorList>
    </citation>
    <scope>NUCLEOTIDE SEQUENCE [LARGE SCALE GENOMIC DNA]</scope>
    <source>
        <strain evidence="6 7">BB15-2</strain>
    </source>
</reference>
<dbReference type="PROSITE" id="PS50931">
    <property type="entry name" value="HTH_LYSR"/>
    <property type="match status" value="1"/>
</dbReference>